<dbReference type="RefSeq" id="WP_090681619.1">
    <property type="nucleotide sequence ID" value="NZ_CADERL010000003.1"/>
</dbReference>
<keyword evidence="2 3" id="KW-0597">Phosphoprotein</keyword>
<dbReference type="InterPro" id="IPR003231">
    <property type="entry name" value="ACP"/>
</dbReference>
<dbReference type="AlphaFoldDB" id="A0A1G7Q7F7"/>
<dbReference type="GO" id="GO:0005829">
    <property type="term" value="C:cytosol"/>
    <property type="evidence" value="ECO:0007669"/>
    <property type="project" value="TreeGrafter"/>
</dbReference>
<evidence type="ECO:0000259" key="4">
    <source>
        <dbReference type="PROSITE" id="PS50075"/>
    </source>
</evidence>
<evidence type="ECO:0000256" key="1">
    <source>
        <dbReference type="ARBA" id="ARBA00022450"/>
    </source>
</evidence>
<dbReference type="InterPro" id="IPR036736">
    <property type="entry name" value="ACP-like_sf"/>
</dbReference>
<comment type="pathway">
    <text evidence="3">Lipid metabolism; fatty acid biosynthesis.</text>
</comment>
<dbReference type="GO" id="GO:0016020">
    <property type="term" value="C:membrane"/>
    <property type="evidence" value="ECO:0007669"/>
    <property type="project" value="GOC"/>
</dbReference>
<keyword evidence="3" id="KW-0275">Fatty acid biosynthesis</keyword>
<feature type="modified residue" description="O-(pantetheine 4'-phosphoryl)serine" evidence="3">
    <location>
        <position position="39"/>
    </location>
</feature>
<dbReference type="Proteomes" id="UP000199706">
    <property type="component" value="Unassembled WGS sequence"/>
</dbReference>
<dbReference type="UniPathway" id="UPA00094"/>
<gene>
    <name evidence="3" type="primary">acpP</name>
    <name evidence="5" type="ORF">SAMN05216466_101643</name>
</gene>
<dbReference type="PROSITE" id="PS50075">
    <property type="entry name" value="CARRIER"/>
    <property type="match status" value="1"/>
</dbReference>
<comment type="function">
    <text evidence="3">Carrier of the growing fatty acid chain in fatty acid biosynthesis.</text>
</comment>
<keyword evidence="1 3" id="KW-0596">Phosphopantetheine</keyword>
<dbReference type="HAMAP" id="MF_01217">
    <property type="entry name" value="Acyl_carrier"/>
    <property type="match status" value="1"/>
</dbReference>
<comment type="subcellular location">
    <subcellularLocation>
        <location evidence="3">Cytoplasm</location>
    </subcellularLocation>
</comment>
<dbReference type="PANTHER" id="PTHR20863">
    <property type="entry name" value="ACYL CARRIER PROTEIN"/>
    <property type="match status" value="1"/>
</dbReference>
<protein>
    <recommendedName>
        <fullName evidence="3">Acyl carrier protein</fullName>
        <shortName evidence="3">ACP</shortName>
    </recommendedName>
</protein>
<name>A0A1G7Q7F7_9BURK</name>
<evidence type="ECO:0000256" key="3">
    <source>
        <dbReference type="HAMAP-Rule" id="MF_01217"/>
    </source>
</evidence>
<dbReference type="SUPFAM" id="SSF47336">
    <property type="entry name" value="ACP-like"/>
    <property type="match status" value="1"/>
</dbReference>
<dbReference type="GO" id="GO:0000036">
    <property type="term" value="F:acyl carrier activity"/>
    <property type="evidence" value="ECO:0007669"/>
    <property type="project" value="UniProtKB-UniRule"/>
</dbReference>
<dbReference type="EMBL" id="FNCJ01000001">
    <property type="protein sequence ID" value="SDF94424.1"/>
    <property type="molecule type" value="Genomic_DNA"/>
</dbReference>
<comment type="similarity">
    <text evidence="3">Belongs to the acyl carrier protein (ACP) family.</text>
</comment>
<reference evidence="5 6" key="1">
    <citation type="submission" date="2016-10" db="EMBL/GenBank/DDBJ databases">
        <authorList>
            <person name="de Groot N.N."/>
        </authorList>
    </citation>
    <scope>NUCLEOTIDE SEQUENCE [LARGE SCALE GENOMIC DNA]</scope>
    <source>
        <strain evidence="5 6">LMG 2247</strain>
    </source>
</reference>
<accession>A0A1G7Q7F7</accession>
<dbReference type="NCBIfam" id="NF003757">
    <property type="entry name" value="PRK05350.1"/>
    <property type="match status" value="1"/>
</dbReference>
<feature type="domain" description="Carrier" evidence="4">
    <location>
        <begin position="4"/>
        <end position="79"/>
    </location>
</feature>
<dbReference type="Gene3D" id="1.10.1200.10">
    <property type="entry name" value="ACP-like"/>
    <property type="match status" value="1"/>
</dbReference>
<dbReference type="Pfam" id="PF00550">
    <property type="entry name" value="PP-binding"/>
    <property type="match status" value="1"/>
</dbReference>
<dbReference type="GO" id="GO:0009245">
    <property type="term" value="P:lipid A biosynthetic process"/>
    <property type="evidence" value="ECO:0007669"/>
    <property type="project" value="TreeGrafter"/>
</dbReference>
<keyword evidence="3" id="KW-0444">Lipid biosynthesis</keyword>
<keyword evidence="3" id="KW-0276">Fatty acid metabolism</keyword>
<evidence type="ECO:0000313" key="5">
    <source>
        <dbReference type="EMBL" id="SDF94424.1"/>
    </source>
</evidence>
<dbReference type="InterPro" id="IPR009081">
    <property type="entry name" value="PP-bd_ACP"/>
</dbReference>
<sequence length="83" mass="9366">MTEAEILERIRAIFKENFAIDPARVTPEAHLFTELDLDSIDAVDLAIKLQEMTGRRIKPEEFKQVRTVGDVIVAIESLLAAQD</sequence>
<proteinExistence type="inferred from homology"/>
<keyword evidence="3" id="KW-0963">Cytoplasm</keyword>
<evidence type="ECO:0000256" key="2">
    <source>
        <dbReference type="ARBA" id="ARBA00022553"/>
    </source>
</evidence>
<dbReference type="GO" id="GO:0000035">
    <property type="term" value="F:acyl binding"/>
    <property type="evidence" value="ECO:0007669"/>
    <property type="project" value="TreeGrafter"/>
</dbReference>
<dbReference type="PANTHER" id="PTHR20863:SF69">
    <property type="entry name" value="ACYL CARRIER PROTEIN"/>
    <property type="match status" value="1"/>
</dbReference>
<keyword evidence="3" id="KW-0443">Lipid metabolism</keyword>
<organism evidence="5 6">
    <name type="scientific">Paraburkholderia phenazinium</name>
    <dbReference type="NCBI Taxonomy" id="60549"/>
    <lineage>
        <taxon>Bacteria</taxon>
        <taxon>Pseudomonadati</taxon>
        <taxon>Pseudomonadota</taxon>
        <taxon>Betaproteobacteria</taxon>
        <taxon>Burkholderiales</taxon>
        <taxon>Burkholderiaceae</taxon>
        <taxon>Paraburkholderia</taxon>
    </lineage>
</organism>
<comment type="PTM">
    <text evidence="3">4'-phosphopantetheine is transferred from CoA to a specific serine of apo-ACP by AcpS. This modification is essential for activity because fatty acids are bound in thioester linkage to the sulfhydryl of the prosthetic group.</text>
</comment>
<dbReference type="OrthoDB" id="3392378at2"/>
<evidence type="ECO:0000313" key="6">
    <source>
        <dbReference type="Proteomes" id="UP000199706"/>
    </source>
</evidence>